<feature type="transmembrane region" description="Helical" evidence="9">
    <location>
        <begin position="99"/>
        <end position="121"/>
    </location>
</feature>
<feature type="transmembrane region" description="Helical" evidence="9">
    <location>
        <begin position="41"/>
        <end position="59"/>
    </location>
</feature>
<evidence type="ECO:0000256" key="3">
    <source>
        <dbReference type="ARBA" id="ARBA00022475"/>
    </source>
</evidence>
<dbReference type="GO" id="GO:0022857">
    <property type="term" value="F:transmembrane transporter activity"/>
    <property type="evidence" value="ECO:0007669"/>
    <property type="project" value="InterPro"/>
</dbReference>
<evidence type="ECO:0000256" key="6">
    <source>
        <dbReference type="ARBA" id="ARBA00022989"/>
    </source>
</evidence>
<evidence type="ECO:0000256" key="5">
    <source>
        <dbReference type="ARBA" id="ARBA00022970"/>
    </source>
</evidence>
<dbReference type="RefSeq" id="WP_131907587.1">
    <property type="nucleotide sequence ID" value="NZ_BAAAFU010000007.1"/>
</dbReference>
<comment type="caution">
    <text evidence="10">The sequence shown here is derived from an EMBL/GenBank/DDBJ whole genome shotgun (WGS) entry which is preliminary data.</text>
</comment>
<dbReference type="InterPro" id="IPR001851">
    <property type="entry name" value="ABC_transp_permease"/>
</dbReference>
<sequence>MLTAVAILIDGLGFAAWLFLSSVGLTLIYGVMRILNIAHGGFYALGAYSSAWAIGLYMQTGSSVAFTYLLIPLMAIVVGLVAGLIIERGILRFMYGRDEVLMVLVTYAIFLILEDATKLIWGTESLVAYQPAYYLGNIEIFGIPYTVYKFALIGLAVLCGAVLWWGLNRTTTGKLLLVVIEDREVSSALGINVTLFFSATFVIGTTLGALGGAVTAPQISVVPGIGAEVIVMAFAVIVIGGMGSIGGAIIGAIFVGFARAVSVHLYPPAELFSIYLVMAAVLAIKPYGLFSLAQGRKI</sequence>
<protein>
    <submittedName>
        <fullName evidence="10">Amino acid/amide ABC transporter membrane protein 1 (HAAT family)</fullName>
    </submittedName>
</protein>
<feature type="transmembrane region" description="Helical" evidence="9">
    <location>
        <begin position="65"/>
        <end position="87"/>
    </location>
</feature>
<dbReference type="PANTHER" id="PTHR11795">
    <property type="entry name" value="BRANCHED-CHAIN AMINO ACID TRANSPORT SYSTEM PERMEASE PROTEIN LIVH"/>
    <property type="match status" value="1"/>
</dbReference>
<keyword evidence="5" id="KW-0029">Amino-acid transport</keyword>
<evidence type="ECO:0000256" key="1">
    <source>
        <dbReference type="ARBA" id="ARBA00004429"/>
    </source>
</evidence>
<reference evidence="10 11" key="1">
    <citation type="submission" date="2019-03" db="EMBL/GenBank/DDBJ databases">
        <title>Genomic Encyclopedia of Type Strains, Phase IV (KMG-IV): sequencing the most valuable type-strain genomes for metagenomic binning, comparative biology and taxonomic classification.</title>
        <authorList>
            <person name="Goeker M."/>
        </authorList>
    </citation>
    <scope>NUCLEOTIDE SEQUENCE [LARGE SCALE GENOMIC DNA]</scope>
    <source>
        <strain evidence="10 11">DSM 24830</strain>
    </source>
</reference>
<keyword evidence="3" id="KW-1003">Cell membrane</keyword>
<feature type="transmembrane region" description="Helical" evidence="9">
    <location>
        <begin position="188"/>
        <end position="213"/>
    </location>
</feature>
<feature type="transmembrane region" description="Helical" evidence="9">
    <location>
        <begin position="272"/>
        <end position="293"/>
    </location>
</feature>
<evidence type="ECO:0000256" key="9">
    <source>
        <dbReference type="SAM" id="Phobius"/>
    </source>
</evidence>
<dbReference type="Pfam" id="PF02653">
    <property type="entry name" value="BPD_transp_2"/>
    <property type="match status" value="1"/>
</dbReference>
<proteinExistence type="inferred from homology"/>
<evidence type="ECO:0000256" key="8">
    <source>
        <dbReference type="ARBA" id="ARBA00037998"/>
    </source>
</evidence>
<keyword evidence="6 9" id="KW-1133">Transmembrane helix</keyword>
<name>A0A4R1ETI1_9GAMM</name>
<dbReference type="AlphaFoldDB" id="A0A4R1ETI1"/>
<dbReference type="EMBL" id="SMFQ01000005">
    <property type="protein sequence ID" value="TCJ83104.1"/>
    <property type="molecule type" value="Genomic_DNA"/>
</dbReference>
<keyword evidence="7 9" id="KW-0472">Membrane</keyword>
<dbReference type="Proteomes" id="UP000294887">
    <property type="component" value="Unassembled WGS sequence"/>
</dbReference>
<dbReference type="PANTHER" id="PTHR11795:SF442">
    <property type="entry name" value="ABC TRANSPORTER ATP-BINDING PROTEIN"/>
    <property type="match status" value="1"/>
</dbReference>
<evidence type="ECO:0000313" key="10">
    <source>
        <dbReference type="EMBL" id="TCJ83104.1"/>
    </source>
</evidence>
<gene>
    <name evidence="10" type="ORF">EV695_3842</name>
</gene>
<comment type="similarity">
    <text evidence="8">Belongs to the binding-protein-dependent transport system permease family. LivHM subfamily.</text>
</comment>
<feature type="transmembrane region" description="Helical" evidence="9">
    <location>
        <begin position="6"/>
        <end position="29"/>
    </location>
</feature>
<dbReference type="GO" id="GO:0005886">
    <property type="term" value="C:plasma membrane"/>
    <property type="evidence" value="ECO:0007669"/>
    <property type="project" value="UniProtKB-SubCell"/>
</dbReference>
<organism evidence="10 11">
    <name type="scientific">Cocleimonas flava</name>
    <dbReference type="NCBI Taxonomy" id="634765"/>
    <lineage>
        <taxon>Bacteria</taxon>
        <taxon>Pseudomonadati</taxon>
        <taxon>Pseudomonadota</taxon>
        <taxon>Gammaproteobacteria</taxon>
        <taxon>Thiotrichales</taxon>
        <taxon>Thiotrichaceae</taxon>
        <taxon>Cocleimonas</taxon>
    </lineage>
</organism>
<feature type="transmembrane region" description="Helical" evidence="9">
    <location>
        <begin position="219"/>
        <end position="239"/>
    </location>
</feature>
<evidence type="ECO:0000313" key="11">
    <source>
        <dbReference type="Proteomes" id="UP000294887"/>
    </source>
</evidence>
<evidence type="ECO:0000256" key="7">
    <source>
        <dbReference type="ARBA" id="ARBA00023136"/>
    </source>
</evidence>
<evidence type="ECO:0000256" key="2">
    <source>
        <dbReference type="ARBA" id="ARBA00022448"/>
    </source>
</evidence>
<comment type="subcellular location">
    <subcellularLocation>
        <location evidence="1">Cell inner membrane</location>
        <topology evidence="1">Multi-pass membrane protein</topology>
    </subcellularLocation>
</comment>
<keyword evidence="2" id="KW-0813">Transport</keyword>
<dbReference type="CDD" id="cd06582">
    <property type="entry name" value="TM_PBP1_LivH_like"/>
    <property type="match status" value="1"/>
</dbReference>
<keyword evidence="4 9" id="KW-0812">Transmembrane</keyword>
<accession>A0A4R1ETI1</accession>
<keyword evidence="11" id="KW-1185">Reference proteome</keyword>
<dbReference type="GO" id="GO:0006865">
    <property type="term" value="P:amino acid transport"/>
    <property type="evidence" value="ECO:0007669"/>
    <property type="project" value="UniProtKB-KW"/>
</dbReference>
<feature type="transmembrane region" description="Helical" evidence="9">
    <location>
        <begin position="141"/>
        <end position="167"/>
    </location>
</feature>
<dbReference type="InterPro" id="IPR052157">
    <property type="entry name" value="BCAA_transport_permease"/>
</dbReference>
<dbReference type="OrthoDB" id="9807115at2"/>
<evidence type="ECO:0000256" key="4">
    <source>
        <dbReference type="ARBA" id="ARBA00022692"/>
    </source>
</evidence>